<comment type="caution">
    <text evidence="2">The sequence shown here is derived from an EMBL/GenBank/DDBJ whole genome shotgun (WGS) entry which is preliminary data.</text>
</comment>
<dbReference type="Proteomes" id="UP000283709">
    <property type="component" value="Unassembled WGS sequence"/>
</dbReference>
<dbReference type="EMBL" id="MCAS01000038">
    <property type="protein sequence ID" value="RKF36598.1"/>
    <property type="molecule type" value="Genomic_DNA"/>
</dbReference>
<reference evidence="2 3" key="1">
    <citation type="submission" date="2016-07" db="EMBL/GenBank/DDBJ databases">
        <title>Genome analysis of Burkholderia fungorum ES3-20.</title>
        <authorList>
            <person name="Xu D."/>
            <person name="Yao R."/>
            <person name="Zheng S."/>
        </authorList>
    </citation>
    <scope>NUCLEOTIDE SEQUENCE [LARGE SCALE GENOMIC DNA]</scope>
    <source>
        <strain evidence="2 3">ES3-20</strain>
    </source>
</reference>
<keyword evidence="1" id="KW-0472">Membrane</keyword>
<keyword evidence="1" id="KW-0812">Transmembrane</keyword>
<sequence length="66" mass="7122">MAGLADARRVGAAQRLVAVTFPVMVDAHLVAYGVVLISLSRSDRAQGDDGCCDSENDFLHYRILKS</sequence>
<gene>
    <name evidence="2" type="ORF">BCY88_35710</name>
</gene>
<dbReference type="AlphaFoldDB" id="A0A420FUK1"/>
<evidence type="ECO:0000313" key="2">
    <source>
        <dbReference type="EMBL" id="RKF36598.1"/>
    </source>
</evidence>
<evidence type="ECO:0000256" key="1">
    <source>
        <dbReference type="SAM" id="Phobius"/>
    </source>
</evidence>
<organism evidence="2 3">
    <name type="scientific">Paraburkholderia fungorum</name>
    <dbReference type="NCBI Taxonomy" id="134537"/>
    <lineage>
        <taxon>Bacteria</taxon>
        <taxon>Pseudomonadati</taxon>
        <taxon>Pseudomonadota</taxon>
        <taxon>Betaproteobacteria</taxon>
        <taxon>Burkholderiales</taxon>
        <taxon>Burkholderiaceae</taxon>
        <taxon>Paraburkholderia</taxon>
    </lineage>
</organism>
<accession>A0A420FUK1</accession>
<protein>
    <submittedName>
        <fullName evidence="2">Uncharacterized protein</fullName>
    </submittedName>
</protein>
<evidence type="ECO:0000313" key="3">
    <source>
        <dbReference type="Proteomes" id="UP000283709"/>
    </source>
</evidence>
<proteinExistence type="predicted"/>
<name>A0A420FUK1_9BURK</name>
<keyword evidence="1" id="KW-1133">Transmembrane helix</keyword>
<feature type="transmembrane region" description="Helical" evidence="1">
    <location>
        <begin position="16"/>
        <end position="39"/>
    </location>
</feature>